<comment type="similarity">
    <text evidence="1">Belongs to the short-chain dehydrogenases/reductases (SDR) family.</text>
</comment>
<dbReference type="GeneID" id="27349456"/>
<keyword evidence="2" id="KW-0521">NADP</keyword>
<evidence type="ECO:0000256" key="3">
    <source>
        <dbReference type="ARBA" id="ARBA00023002"/>
    </source>
</evidence>
<evidence type="ECO:0000256" key="1">
    <source>
        <dbReference type="ARBA" id="ARBA00006484"/>
    </source>
</evidence>
<evidence type="ECO:0000313" key="5">
    <source>
        <dbReference type="Proteomes" id="UP000054466"/>
    </source>
</evidence>
<accession>A0A0D2BZQ0</accession>
<gene>
    <name evidence="4" type="ORF">PV07_10262</name>
</gene>
<sequence>MARPFGFSTTGTSVAEMFAPAIKGKTIVITGVNKGGLGGKLVETLSVHAPKTLILASRTPSKIQEIIDEARAKSPGTTYIAVPLDLSSQQSCRSAASSILSNAQVEKIDIMFNNAAVMSIPERQLSPEGIELQFATNHIGHFLFTNLLMPKILAAAKSNPKGSTRIVNVSSRGVAYSPVRFSDINFDKEMGSLPKDEQPDYAALATTGRPVELNEKYNATVAYGQSKSANVLFALGLLSRLYEKYGILCFALHPGAILTELSRHYDPAALAAIVEKFKSEFKSIDQGTATSLVAGLDDTLGPANLKDGSGIYLSDGQIAQAPAWAQDPKSAERLWELSEKLVGQKFEY</sequence>
<dbReference type="VEuPathDB" id="FungiDB:PV07_10262"/>
<evidence type="ECO:0000313" key="4">
    <source>
        <dbReference type="EMBL" id="KIW24553.1"/>
    </source>
</evidence>
<dbReference type="STRING" id="569365.A0A0D2BZQ0"/>
<dbReference type="InterPro" id="IPR002347">
    <property type="entry name" value="SDR_fam"/>
</dbReference>
<reference evidence="4 5" key="1">
    <citation type="submission" date="2015-01" db="EMBL/GenBank/DDBJ databases">
        <title>The Genome Sequence of Cladophialophora immunda CBS83496.</title>
        <authorList>
            <consortium name="The Broad Institute Genomics Platform"/>
            <person name="Cuomo C."/>
            <person name="de Hoog S."/>
            <person name="Gorbushina A."/>
            <person name="Stielow B."/>
            <person name="Teixiera M."/>
            <person name="Abouelleil A."/>
            <person name="Chapman S.B."/>
            <person name="Priest M."/>
            <person name="Young S.K."/>
            <person name="Wortman J."/>
            <person name="Nusbaum C."/>
            <person name="Birren B."/>
        </authorList>
    </citation>
    <scope>NUCLEOTIDE SEQUENCE [LARGE SCALE GENOMIC DNA]</scope>
    <source>
        <strain evidence="4 5">CBS 83496</strain>
    </source>
</reference>
<keyword evidence="3" id="KW-0560">Oxidoreductase</keyword>
<dbReference type="Pfam" id="PF00106">
    <property type="entry name" value="adh_short"/>
    <property type="match status" value="1"/>
</dbReference>
<name>A0A0D2BZQ0_9EURO</name>
<dbReference type="HOGENOM" id="CLU_010194_44_0_1"/>
<proteinExistence type="inferred from homology"/>
<keyword evidence="5" id="KW-1185">Reference proteome</keyword>
<protein>
    <submittedName>
        <fullName evidence="4">Uncharacterized protein</fullName>
    </submittedName>
</protein>
<dbReference type="InterPro" id="IPR036291">
    <property type="entry name" value="NAD(P)-bd_dom_sf"/>
</dbReference>
<dbReference type="RefSeq" id="XP_016244769.1">
    <property type="nucleotide sequence ID" value="XM_016397578.1"/>
</dbReference>
<dbReference type="OrthoDB" id="191139at2759"/>
<evidence type="ECO:0000256" key="2">
    <source>
        <dbReference type="ARBA" id="ARBA00022857"/>
    </source>
</evidence>
<dbReference type="PANTHER" id="PTHR24320:SF283">
    <property type="entry name" value="RETINOL DEHYDROGENASE 11"/>
    <property type="match status" value="1"/>
</dbReference>
<dbReference type="PANTHER" id="PTHR24320">
    <property type="entry name" value="RETINOL DEHYDROGENASE"/>
    <property type="match status" value="1"/>
</dbReference>
<dbReference type="Gene3D" id="3.40.50.720">
    <property type="entry name" value="NAD(P)-binding Rossmann-like Domain"/>
    <property type="match status" value="1"/>
</dbReference>
<organism evidence="4 5">
    <name type="scientific">Cladophialophora immunda</name>
    <dbReference type="NCBI Taxonomy" id="569365"/>
    <lineage>
        <taxon>Eukaryota</taxon>
        <taxon>Fungi</taxon>
        <taxon>Dikarya</taxon>
        <taxon>Ascomycota</taxon>
        <taxon>Pezizomycotina</taxon>
        <taxon>Eurotiomycetes</taxon>
        <taxon>Chaetothyriomycetidae</taxon>
        <taxon>Chaetothyriales</taxon>
        <taxon>Herpotrichiellaceae</taxon>
        <taxon>Cladophialophora</taxon>
    </lineage>
</organism>
<dbReference type="GO" id="GO:0016491">
    <property type="term" value="F:oxidoreductase activity"/>
    <property type="evidence" value="ECO:0007669"/>
    <property type="project" value="UniProtKB-KW"/>
</dbReference>
<dbReference type="AlphaFoldDB" id="A0A0D2BZQ0"/>
<dbReference type="Proteomes" id="UP000054466">
    <property type="component" value="Unassembled WGS sequence"/>
</dbReference>
<dbReference type="SUPFAM" id="SSF51735">
    <property type="entry name" value="NAD(P)-binding Rossmann-fold domains"/>
    <property type="match status" value="1"/>
</dbReference>
<dbReference type="EMBL" id="KN847045">
    <property type="protein sequence ID" value="KIW24553.1"/>
    <property type="molecule type" value="Genomic_DNA"/>
</dbReference>